<reference evidence="3 4" key="1">
    <citation type="submission" date="2019-07" db="EMBL/GenBank/DDBJ databases">
        <authorList>
            <person name="Kim J."/>
        </authorList>
    </citation>
    <scope>NUCLEOTIDE SEQUENCE [LARGE SCALE GENOMIC DNA]</scope>
    <source>
        <strain evidence="3 4">JC52</strain>
    </source>
</reference>
<dbReference type="Pfam" id="PF09084">
    <property type="entry name" value="NMT1"/>
    <property type="match status" value="1"/>
</dbReference>
<feature type="signal peptide" evidence="1">
    <location>
        <begin position="1"/>
        <end position="21"/>
    </location>
</feature>
<accession>A0A559KGJ8</accession>
<dbReference type="AlphaFoldDB" id="A0A559KGJ8"/>
<dbReference type="EMBL" id="VNJI01000003">
    <property type="protein sequence ID" value="TVY11246.1"/>
    <property type="molecule type" value="Genomic_DNA"/>
</dbReference>
<dbReference type="SUPFAM" id="SSF53850">
    <property type="entry name" value="Periplasmic binding protein-like II"/>
    <property type="match status" value="1"/>
</dbReference>
<dbReference type="PANTHER" id="PTHR31528">
    <property type="entry name" value="4-AMINO-5-HYDROXYMETHYL-2-METHYLPYRIMIDINE PHOSPHATE SYNTHASE THI11-RELATED"/>
    <property type="match status" value="1"/>
</dbReference>
<feature type="chain" id="PRO_5038612207" evidence="1">
    <location>
        <begin position="22"/>
        <end position="342"/>
    </location>
</feature>
<sequence length="342" mass="37413">MKKSLFTGSLTLLMVLSAVLAGCSSTEKPAASQGADQPAAGQSTEKKLVPVTQVTNWFAEPEHGGQYAALAKGYYKDAGLDMTIQSGGPQVSHIQIVASGKAQFGMAQADEILLARDQGIPVVALAAIFQKTPQAIMFHKGEPIKTFSDLNGRVSIIASGAAYWEYIKKANKLDKVKEMAYTGQMGPFVSDNTAVIQSYITSEPFTMKKQNMDIDFLMVHDSGYQPYAGVLFTTEKYLKENPDIVKAYIQASMKGWSYYKTNYEEINPNIGKANPDLSKEWMTFGAEAEMPLIFIGDAEKGGVGTMTKERWSTLSSQLFEIGLLKKQEPIEQAFTTQFVSGK</sequence>
<keyword evidence="4" id="KW-1185">Reference proteome</keyword>
<dbReference type="RefSeq" id="WP_144843097.1">
    <property type="nucleotide sequence ID" value="NZ_VNJI01000003.1"/>
</dbReference>
<evidence type="ECO:0000259" key="2">
    <source>
        <dbReference type="Pfam" id="PF09084"/>
    </source>
</evidence>
<evidence type="ECO:0000313" key="4">
    <source>
        <dbReference type="Proteomes" id="UP000317036"/>
    </source>
</evidence>
<dbReference type="Gene3D" id="3.40.190.10">
    <property type="entry name" value="Periplasmic binding protein-like II"/>
    <property type="match status" value="2"/>
</dbReference>
<comment type="caution">
    <text evidence="3">The sequence shown here is derived from an EMBL/GenBank/DDBJ whole genome shotgun (WGS) entry which is preliminary data.</text>
</comment>
<gene>
    <name evidence="3" type="ORF">FPZ49_03155</name>
</gene>
<feature type="domain" description="SsuA/THI5-like" evidence="2">
    <location>
        <begin position="61"/>
        <end position="262"/>
    </location>
</feature>
<dbReference type="PROSITE" id="PS51257">
    <property type="entry name" value="PROKAR_LIPOPROTEIN"/>
    <property type="match status" value="1"/>
</dbReference>
<dbReference type="InterPro" id="IPR015168">
    <property type="entry name" value="SsuA/THI5"/>
</dbReference>
<dbReference type="Proteomes" id="UP000317036">
    <property type="component" value="Unassembled WGS sequence"/>
</dbReference>
<keyword evidence="1" id="KW-0732">Signal</keyword>
<evidence type="ECO:0000313" key="3">
    <source>
        <dbReference type="EMBL" id="TVY11246.1"/>
    </source>
</evidence>
<protein>
    <submittedName>
        <fullName evidence="3">ABC transporter substrate-binding protein</fullName>
    </submittedName>
</protein>
<proteinExistence type="predicted"/>
<evidence type="ECO:0000256" key="1">
    <source>
        <dbReference type="SAM" id="SignalP"/>
    </source>
</evidence>
<dbReference type="OrthoDB" id="9815602at2"/>
<organism evidence="3 4">
    <name type="scientific">Paenibacillus cremeus</name>
    <dbReference type="NCBI Taxonomy" id="2163881"/>
    <lineage>
        <taxon>Bacteria</taxon>
        <taxon>Bacillati</taxon>
        <taxon>Bacillota</taxon>
        <taxon>Bacilli</taxon>
        <taxon>Bacillales</taxon>
        <taxon>Paenibacillaceae</taxon>
        <taxon>Paenibacillus</taxon>
    </lineage>
</organism>
<dbReference type="PANTHER" id="PTHR31528:SF3">
    <property type="entry name" value="THIAMINE BIOSYNTHESIS PROTEIN HI_0357-RELATED"/>
    <property type="match status" value="1"/>
</dbReference>
<name>A0A559KGJ8_9BACL</name>
<dbReference type="GO" id="GO:0009228">
    <property type="term" value="P:thiamine biosynthetic process"/>
    <property type="evidence" value="ECO:0007669"/>
    <property type="project" value="InterPro"/>
</dbReference>
<dbReference type="InterPro" id="IPR027939">
    <property type="entry name" value="NMT1/THI5"/>
</dbReference>